<reference evidence="1 2" key="1">
    <citation type="submission" date="2018-04" db="EMBL/GenBank/DDBJ databases">
        <authorList>
            <person name="Vogel A."/>
        </authorList>
    </citation>
    <scope>NUCLEOTIDE SEQUENCE [LARGE SCALE GENOMIC DNA]</scope>
</reference>
<organism evidence="1 2">
    <name type="scientific">Cuscuta campestris</name>
    <dbReference type="NCBI Taxonomy" id="132261"/>
    <lineage>
        <taxon>Eukaryota</taxon>
        <taxon>Viridiplantae</taxon>
        <taxon>Streptophyta</taxon>
        <taxon>Embryophyta</taxon>
        <taxon>Tracheophyta</taxon>
        <taxon>Spermatophyta</taxon>
        <taxon>Magnoliopsida</taxon>
        <taxon>eudicotyledons</taxon>
        <taxon>Gunneridae</taxon>
        <taxon>Pentapetalae</taxon>
        <taxon>asterids</taxon>
        <taxon>lamiids</taxon>
        <taxon>Solanales</taxon>
        <taxon>Convolvulaceae</taxon>
        <taxon>Cuscuteae</taxon>
        <taxon>Cuscuta</taxon>
        <taxon>Cuscuta subgen. Grammica</taxon>
        <taxon>Cuscuta sect. Cleistogrammica</taxon>
    </lineage>
</organism>
<proteinExistence type="predicted"/>
<dbReference type="Proteomes" id="UP000595140">
    <property type="component" value="Unassembled WGS sequence"/>
</dbReference>
<sequence>MVKQVTSMYLNSNMVHQRVSIGITTEELQCSKKTGRVISITGHWGIHQQVRSSQAIQQQLRSSLSGLVQESLPRFKTYLPQPYFNGIGRGSSAAASANQFTKRVEDQAGFKNHQFKLSGYISKRWQAIKDFHTE</sequence>
<accession>A0A484M8M9</accession>
<evidence type="ECO:0000313" key="1">
    <source>
        <dbReference type="EMBL" id="VFQ85203.1"/>
    </source>
</evidence>
<protein>
    <submittedName>
        <fullName evidence="1">Uncharacterized protein</fullName>
    </submittedName>
</protein>
<gene>
    <name evidence="1" type="ORF">CCAM_LOCUS26979</name>
</gene>
<evidence type="ECO:0000313" key="2">
    <source>
        <dbReference type="Proteomes" id="UP000595140"/>
    </source>
</evidence>
<keyword evidence="2" id="KW-1185">Reference proteome</keyword>
<name>A0A484M8M9_9ASTE</name>
<dbReference type="AlphaFoldDB" id="A0A484M8M9"/>
<dbReference type="EMBL" id="OOIL02002884">
    <property type="protein sequence ID" value="VFQ85203.1"/>
    <property type="molecule type" value="Genomic_DNA"/>
</dbReference>